<organism evidence="2 3">
    <name type="scientific">Psychroserpens burtonensis</name>
    <dbReference type="NCBI Taxonomy" id="49278"/>
    <lineage>
        <taxon>Bacteria</taxon>
        <taxon>Pseudomonadati</taxon>
        <taxon>Bacteroidota</taxon>
        <taxon>Flavobacteriia</taxon>
        <taxon>Flavobacteriales</taxon>
        <taxon>Flavobacteriaceae</taxon>
        <taxon>Psychroserpens</taxon>
    </lineage>
</organism>
<dbReference type="RefSeq" id="WP_147232070.1">
    <property type="nucleotide sequence ID" value="NZ_VOSB01000030.1"/>
</dbReference>
<keyword evidence="3" id="KW-1185">Reference proteome</keyword>
<accession>A0A5C7B511</accession>
<dbReference type="Proteomes" id="UP000321938">
    <property type="component" value="Unassembled WGS sequence"/>
</dbReference>
<keyword evidence="1" id="KW-0472">Membrane</keyword>
<dbReference type="AlphaFoldDB" id="A0A5C7B511"/>
<comment type="caution">
    <text evidence="2">The sequence shown here is derived from an EMBL/GenBank/DDBJ whole genome shotgun (WGS) entry which is preliminary data.</text>
</comment>
<gene>
    <name evidence="2" type="ORF">ES692_16230</name>
</gene>
<dbReference type="STRING" id="1123037.GCA_000425305_03295"/>
<evidence type="ECO:0000256" key="1">
    <source>
        <dbReference type="SAM" id="Phobius"/>
    </source>
</evidence>
<feature type="transmembrane region" description="Helical" evidence="1">
    <location>
        <begin position="46"/>
        <end position="68"/>
    </location>
</feature>
<evidence type="ECO:0000313" key="3">
    <source>
        <dbReference type="Proteomes" id="UP000321938"/>
    </source>
</evidence>
<evidence type="ECO:0000313" key="2">
    <source>
        <dbReference type="EMBL" id="TXE15529.1"/>
    </source>
</evidence>
<dbReference type="OrthoDB" id="1435895at2"/>
<protein>
    <submittedName>
        <fullName evidence="2">Uncharacterized protein</fullName>
    </submittedName>
</protein>
<sequence length="175" mass="20568">MKQDIRNLFKDDEISGQALPDNHRQDFYEQLKASRPRRTSQLNRHYLIKVAAIITMFLALTITLFQMVDNTPNQVVEASSMETQIDAIEKQYLARIDREWQRFISVTNDETLVKRYKDKLNDLDADYKEISQQFKTDTNNILVIESLVENLQTRLQLLKDIQEHINVLNQKIGTV</sequence>
<keyword evidence="1" id="KW-0812">Transmembrane</keyword>
<dbReference type="EMBL" id="VOSB01000030">
    <property type="protein sequence ID" value="TXE15529.1"/>
    <property type="molecule type" value="Genomic_DNA"/>
</dbReference>
<proteinExistence type="predicted"/>
<name>A0A5C7B511_9FLAO</name>
<reference evidence="2 3" key="1">
    <citation type="submission" date="2019-08" db="EMBL/GenBank/DDBJ databases">
        <title>Genome of Psychroserpens burtonensis ACAM 167.</title>
        <authorList>
            <person name="Bowman J.P."/>
        </authorList>
    </citation>
    <scope>NUCLEOTIDE SEQUENCE [LARGE SCALE GENOMIC DNA]</scope>
    <source>
        <strain evidence="2 3">ACAM 167</strain>
    </source>
</reference>
<keyword evidence="1" id="KW-1133">Transmembrane helix</keyword>